<gene>
    <name evidence="2" type="ORF">GCM10011509_20750</name>
</gene>
<reference evidence="3" key="1">
    <citation type="journal article" date="2019" name="Int. J. Syst. Evol. Microbiol.">
        <title>The Global Catalogue of Microorganisms (GCM) 10K type strain sequencing project: providing services to taxonomists for standard genome sequencing and annotation.</title>
        <authorList>
            <consortium name="The Broad Institute Genomics Platform"/>
            <consortium name="The Broad Institute Genome Sequencing Center for Infectious Disease"/>
            <person name="Wu L."/>
            <person name="Ma J."/>
        </authorList>
    </citation>
    <scope>NUCLEOTIDE SEQUENCE [LARGE SCALE GENOMIC DNA]</scope>
    <source>
        <strain evidence="3">CGMCC 1.5362</strain>
    </source>
</reference>
<dbReference type="EMBL" id="BMLB01000004">
    <property type="protein sequence ID" value="GGK71979.1"/>
    <property type="molecule type" value="Genomic_DNA"/>
</dbReference>
<keyword evidence="3" id="KW-1185">Reference proteome</keyword>
<comment type="caution">
    <text evidence="2">The sequence shown here is derived from an EMBL/GenBank/DDBJ whole genome shotgun (WGS) entry which is preliminary data.</text>
</comment>
<keyword evidence="1" id="KW-0472">Membrane</keyword>
<dbReference type="RefSeq" id="WP_022922657.1">
    <property type="nucleotide sequence ID" value="NZ_BMLB01000004.1"/>
</dbReference>
<dbReference type="Proteomes" id="UP000662111">
    <property type="component" value="Unassembled WGS sequence"/>
</dbReference>
<feature type="transmembrane region" description="Helical" evidence="1">
    <location>
        <begin position="5"/>
        <end position="21"/>
    </location>
</feature>
<organism evidence="2 3">
    <name type="scientific">Ornithinimicrobium pekingense</name>
    <dbReference type="NCBI Taxonomy" id="384677"/>
    <lineage>
        <taxon>Bacteria</taxon>
        <taxon>Bacillati</taxon>
        <taxon>Actinomycetota</taxon>
        <taxon>Actinomycetes</taxon>
        <taxon>Micrococcales</taxon>
        <taxon>Ornithinimicrobiaceae</taxon>
        <taxon>Ornithinimicrobium</taxon>
    </lineage>
</organism>
<proteinExistence type="predicted"/>
<evidence type="ECO:0008006" key="4">
    <source>
        <dbReference type="Google" id="ProtNLM"/>
    </source>
</evidence>
<keyword evidence="1" id="KW-1133">Transmembrane helix</keyword>
<name>A0ABQ2F985_9MICO</name>
<protein>
    <recommendedName>
        <fullName evidence="4">DUF4229 domain-containing protein</fullName>
    </recommendedName>
</protein>
<evidence type="ECO:0000313" key="3">
    <source>
        <dbReference type="Proteomes" id="UP000662111"/>
    </source>
</evidence>
<evidence type="ECO:0000256" key="1">
    <source>
        <dbReference type="SAM" id="Phobius"/>
    </source>
</evidence>
<sequence length="76" mass="7923">MSKTAVLVYAVVGAGLIAWAVMSGDALPLGLLLLACLAALLHLVGPGKMGKAGADQQLREQARARYGVHAPDRPRF</sequence>
<evidence type="ECO:0000313" key="2">
    <source>
        <dbReference type="EMBL" id="GGK71979.1"/>
    </source>
</evidence>
<accession>A0ABQ2F985</accession>
<feature type="transmembrane region" description="Helical" evidence="1">
    <location>
        <begin position="27"/>
        <end position="44"/>
    </location>
</feature>
<keyword evidence="1" id="KW-0812">Transmembrane</keyword>